<keyword evidence="3" id="KW-0067">ATP-binding</keyword>
<dbReference type="GO" id="GO:0004386">
    <property type="term" value="F:helicase activity"/>
    <property type="evidence" value="ECO:0007669"/>
    <property type="project" value="UniProtKB-KW"/>
</dbReference>
<dbReference type="InterPro" id="IPR004365">
    <property type="entry name" value="NA-bd_OB_tRNA"/>
</dbReference>
<keyword evidence="3" id="KW-0378">Hydrolase</keyword>
<evidence type="ECO:0000313" key="3">
    <source>
        <dbReference type="EMBL" id="SNQ61694.1"/>
    </source>
</evidence>
<gene>
    <name evidence="3" type="ORF">MNV_470025</name>
</gene>
<keyword evidence="1" id="KW-0812">Transmembrane</keyword>
<evidence type="ECO:0000259" key="2">
    <source>
        <dbReference type="Pfam" id="PF01336"/>
    </source>
</evidence>
<accession>A0A284VQX9</accession>
<proteinExistence type="predicted"/>
<dbReference type="Proteomes" id="UP000218615">
    <property type="component" value="Unassembled WGS sequence"/>
</dbReference>
<name>A0A284VQX9_9EURY</name>
<dbReference type="EMBL" id="FZMP01000193">
    <property type="protein sequence ID" value="SNQ61694.1"/>
    <property type="molecule type" value="Genomic_DNA"/>
</dbReference>
<feature type="transmembrane region" description="Helical" evidence="1">
    <location>
        <begin position="7"/>
        <end position="27"/>
    </location>
</feature>
<evidence type="ECO:0000313" key="4">
    <source>
        <dbReference type="Proteomes" id="UP000218615"/>
    </source>
</evidence>
<dbReference type="OrthoDB" id="92368at2157"/>
<evidence type="ECO:0000256" key="1">
    <source>
        <dbReference type="SAM" id="Phobius"/>
    </source>
</evidence>
<organism evidence="3 4">
    <name type="scientific">Candidatus Methanoperedens nitratireducens</name>
    <dbReference type="NCBI Taxonomy" id="1392998"/>
    <lineage>
        <taxon>Archaea</taxon>
        <taxon>Methanobacteriati</taxon>
        <taxon>Methanobacteriota</taxon>
        <taxon>Stenosarchaea group</taxon>
        <taxon>Methanomicrobia</taxon>
        <taxon>Methanosarcinales</taxon>
        <taxon>ANME-2 cluster</taxon>
        <taxon>Candidatus Methanoperedentaceae</taxon>
        <taxon>Candidatus Methanoperedens</taxon>
    </lineage>
</organism>
<dbReference type="SUPFAM" id="SSF50249">
    <property type="entry name" value="Nucleic acid-binding proteins"/>
    <property type="match status" value="1"/>
</dbReference>
<keyword evidence="1" id="KW-1133">Transmembrane helix</keyword>
<keyword evidence="4" id="KW-1185">Reference proteome</keyword>
<sequence length="120" mass="13177">MMQKEEKIVVVLLVMAALSLIIGYFGFSSQPAAYSKDSKVGERVQVEGTVLSRQMTKNGDNLIITLSNLDVKVFVAENNGAREVYGSVKNGEKVRITGKVQEYKNAREIVVGNAKDIVKL</sequence>
<dbReference type="InterPro" id="IPR012340">
    <property type="entry name" value="NA-bd_OB-fold"/>
</dbReference>
<reference evidence="4" key="1">
    <citation type="submission" date="2017-06" db="EMBL/GenBank/DDBJ databases">
        <authorList>
            <person name="Cremers G."/>
        </authorList>
    </citation>
    <scope>NUCLEOTIDE SEQUENCE [LARGE SCALE GENOMIC DNA]</scope>
</reference>
<feature type="domain" description="OB" evidence="2">
    <location>
        <begin position="44"/>
        <end position="115"/>
    </location>
</feature>
<keyword evidence="3" id="KW-0547">Nucleotide-binding</keyword>
<keyword evidence="1" id="KW-0472">Membrane</keyword>
<dbReference type="GO" id="GO:0003676">
    <property type="term" value="F:nucleic acid binding"/>
    <property type="evidence" value="ECO:0007669"/>
    <property type="project" value="InterPro"/>
</dbReference>
<protein>
    <submittedName>
        <fullName evidence="3">Nucleic acid binding OB-fold tRNA/helicase-type</fullName>
    </submittedName>
</protein>
<dbReference type="AlphaFoldDB" id="A0A284VQX9"/>
<dbReference type="RefSeq" id="WP_096206351.1">
    <property type="nucleotide sequence ID" value="NZ_FZMP01000193.1"/>
</dbReference>
<dbReference type="Pfam" id="PF01336">
    <property type="entry name" value="tRNA_anti-codon"/>
    <property type="match status" value="1"/>
</dbReference>
<keyword evidence="3" id="KW-0347">Helicase</keyword>